<comment type="caution">
    <text evidence="4">The sequence shown here is derived from an EMBL/GenBank/DDBJ whole genome shotgun (WGS) entry which is preliminary data.</text>
</comment>
<dbReference type="Proteomes" id="UP001293254">
    <property type="component" value="Unassembled WGS sequence"/>
</dbReference>
<dbReference type="InterPro" id="IPR033113">
    <property type="entry name" value="PLA2_histidine"/>
</dbReference>
<accession>A0AAE1YNB1</accession>
<name>A0AAE1YNB1_9LAMI</name>
<evidence type="ECO:0000256" key="2">
    <source>
        <dbReference type="ARBA" id="ARBA00022525"/>
    </source>
</evidence>
<dbReference type="AlphaFoldDB" id="A0AAE1YNB1"/>
<dbReference type="GO" id="GO:0005576">
    <property type="term" value="C:extracellular region"/>
    <property type="evidence" value="ECO:0007669"/>
    <property type="project" value="UniProtKB-SubCell"/>
</dbReference>
<evidence type="ECO:0000313" key="4">
    <source>
        <dbReference type="EMBL" id="KAK4432931.1"/>
    </source>
</evidence>
<dbReference type="GO" id="GO:0006644">
    <property type="term" value="P:phospholipid metabolic process"/>
    <property type="evidence" value="ECO:0007669"/>
    <property type="project" value="InterPro"/>
</dbReference>
<evidence type="ECO:0000256" key="3">
    <source>
        <dbReference type="SAM" id="SignalP"/>
    </source>
</evidence>
<keyword evidence="5" id="KW-1185">Reference proteome</keyword>
<dbReference type="InterPro" id="IPR036444">
    <property type="entry name" value="PLipase_A2_dom_sf"/>
</dbReference>
<sequence length="148" mass="16725">MLMRRNDAVRLHAIAFFFIIFFIVINTAESSHHQYQTECSRSCVVENCNEIGIRYGKYCGVGWTGCAGEKPCDDLDACCLLHDHCVALHGLTNINCHEECKRCIKEVEKSGRVGFSSNCTYERAVPTLVQCMDMSILFSQFDTSKPEL</sequence>
<dbReference type="Gene3D" id="1.20.90.10">
    <property type="entry name" value="Phospholipase A2 domain"/>
    <property type="match status" value="1"/>
</dbReference>
<gene>
    <name evidence="4" type="ORF">Salat_1055300</name>
</gene>
<organism evidence="4 5">
    <name type="scientific">Sesamum alatum</name>
    <dbReference type="NCBI Taxonomy" id="300844"/>
    <lineage>
        <taxon>Eukaryota</taxon>
        <taxon>Viridiplantae</taxon>
        <taxon>Streptophyta</taxon>
        <taxon>Embryophyta</taxon>
        <taxon>Tracheophyta</taxon>
        <taxon>Spermatophyta</taxon>
        <taxon>Magnoliopsida</taxon>
        <taxon>eudicotyledons</taxon>
        <taxon>Gunneridae</taxon>
        <taxon>Pentapetalae</taxon>
        <taxon>asterids</taxon>
        <taxon>lamiids</taxon>
        <taxon>Lamiales</taxon>
        <taxon>Pedaliaceae</taxon>
        <taxon>Sesamum</taxon>
    </lineage>
</organism>
<dbReference type="GO" id="GO:0050482">
    <property type="term" value="P:arachidonate secretion"/>
    <property type="evidence" value="ECO:0007669"/>
    <property type="project" value="InterPro"/>
</dbReference>
<reference evidence="4" key="1">
    <citation type="submission" date="2020-06" db="EMBL/GenBank/DDBJ databases">
        <authorList>
            <person name="Li T."/>
            <person name="Hu X."/>
            <person name="Zhang T."/>
            <person name="Song X."/>
            <person name="Zhang H."/>
            <person name="Dai N."/>
            <person name="Sheng W."/>
            <person name="Hou X."/>
            <person name="Wei L."/>
        </authorList>
    </citation>
    <scope>NUCLEOTIDE SEQUENCE</scope>
    <source>
        <strain evidence="4">3651</strain>
        <tissue evidence="4">Leaf</tissue>
    </source>
</reference>
<feature type="chain" id="PRO_5042189833" evidence="3">
    <location>
        <begin position="31"/>
        <end position="148"/>
    </location>
</feature>
<feature type="signal peptide" evidence="3">
    <location>
        <begin position="1"/>
        <end position="30"/>
    </location>
</feature>
<keyword evidence="2" id="KW-0964">Secreted</keyword>
<keyword evidence="3" id="KW-0732">Signal</keyword>
<protein>
    <submittedName>
        <fullName evidence="4">Phospholipase A21</fullName>
    </submittedName>
</protein>
<evidence type="ECO:0000256" key="1">
    <source>
        <dbReference type="ARBA" id="ARBA00004613"/>
    </source>
</evidence>
<comment type="subcellular location">
    <subcellularLocation>
        <location evidence="1">Secreted</location>
    </subcellularLocation>
</comment>
<dbReference type="EMBL" id="JACGWO010000003">
    <property type="protein sequence ID" value="KAK4432931.1"/>
    <property type="molecule type" value="Genomic_DNA"/>
</dbReference>
<dbReference type="SUPFAM" id="SSF48619">
    <property type="entry name" value="Phospholipase A2, PLA2"/>
    <property type="match status" value="1"/>
</dbReference>
<dbReference type="PROSITE" id="PS00118">
    <property type="entry name" value="PA2_HIS"/>
    <property type="match status" value="1"/>
</dbReference>
<reference evidence="4" key="2">
    <citation type="journal article" date="2024" name="Plant">
        <title>Genomic evolution and insights into agronomic trait innovations of Sesamum species.</title>
        <authorList>
            <person name="Miao H."/>
            <person name="Wang L."/>
            <person name="Qu L."/>
            <person name="Liu H."/>
            <person name="Sun Y."/>
            <person name="Le M."/>
            <person name="Wang Q."/>
            <person name="Wei S."/>
            <person name="Zheng Y."/>
            <person name="Lin W."/>
            <person name="Duan Y."/>
            <person name="Cao H."/>
            <person name="Xiong S."/>
            <person name="Wang X."/>
            <person name="Wei L."/>
            <person name="Li C."/>
            <person name="Ma Q."/>
            <person name="Ju M."/>
            <person name="Zhao R."/>
            <person name="Li G."/>
            <person name="Mu C."/>
            <person name="Tian Q."/>
            <person name="Mei H."/>
            <person name="Zhang T."/>
            <person name="Gao T."/>
            <person name="Zhang H."/>
        </authorList>
    </citation>
    <scope>NUCLEOTIDE SEQUENCE</scope>
    <source>
        <strain evidence="4">3651</strain>
    </source>
</reference>
<proteinExistence type="predicted"/>
<dbReference type="GO" id="GO:0004623">
    <property type="term" value="F:phospholipase A2 activity"/>
    <property type="evidence" value="ECO:0007669"/>
    <property type="project" value="InterPro"/>
</dbReference>
<evidence type="ECO:0000313" key="5">
    <source>
        <dbReference type="Proteomes" id="UP001293254"/>
    </source>
</evidence>